<evidence type="ECO:0000256" key="1">
    <source>
        <dbReference type="SAM" id="SignalP"/>
    </source>
</evidence>
<accession>A0A316FP94</accession>
<evidence type="ECO:0000313" key="2">
    <source>
        <dbReference type="EMBL" id="PWK50073.1"/>
    </source>
</evidence>
<dbReference type="OrthoDB" id="1188513at2"/>
<keyword evidence="1" id="KW-0732">Signal</keyword>
<comment type="caution">
    <text evidence="2">The sequence shown here is derived from an EMBL/GenBank/DDBJ whole genome shotgun (WGS) entry which is preliminary data.</text>
</comment>
<dbReference type="RefSeq" id="WP_109763848.1">
    <property type="nucleotide sequence ID" value="NZ_QGGU01000007.1"/>
</dbReference>
<gene>
    <name evidence="2" type="ORF">C8D97_107240</name>
</gene>
<proteinExistence type="predicted"/>
<keyword evidence="3" id="KW-1185">Reference proteome</keyword>
<protein>
    <recommendedName>
        <fullName evidence="4">Porin</fullName>
    </recommendedName>
</protein>
<dbReference type="EMBL" id="QGGU01000007">
    <property type="protein sequence ID" value="PWK50073.1"/>
    <property type="molecule type" value="Genomic_DNA"/>
</dbReference>
<dbReference type="Proteomes" id="UP000245790">
    <property type="component" value="Unassembled WGS sequence"/>
</dbReference>
<sequence length="406" mass="46418">MIFRQILALGLGTALMHSQLQAEDVDFSAATGIEARIFTEEATQNQDDFSGSFYVEPEWYYDGESARFTFKPFLRLDSMDSERTHADIREAYWLMVGDEWSLNIGINKVFWGVAETQHLVDIINQTDQVENIDGEDKLGQPMINYNWEKDWGTLSLFVLPGFRERTFAGEDGRLRFEIPVDADAATYESSAEQYHTDVALRFSKVIGLWDIGIAHFIGTSREPVFNVNPVSGYLEPYYPQINQSSIDAQATLEDWLLKLEMIYRTGFGFEGNEKDYLAAVMGFEYSTYGVFDSVIDLGWILEYQYDERDQFGNQFFNIELSDVVVLGARFTFNDPESSDLLLGLGAETDNDAQFISIEGSRRIGNDMRLSVEGRVFAGIDDTQPSATFFYSYRNDDFIQITLDKYF</sequence>
<feature type="signal peptide" evidence="1">
    <location>
        <begin position="1"/>
        <end position="22"/>
    </location>
</feature>
<evidence type="ECO:0008006" key="4">
    <source>
        <dbReference type="Google" id="ProtNLM"/>
    </source>
</evidence>
<reference evidence="2 3" key="1">
    <citation type="submission" date="2018-05" db="EMBL/GenBank/DDBJ databases">
        <title>Genomic Encyclopedia of Type Strains, Phase IV (KMG-IV): sequencing the most valuable type-strain genomes for metagenomic binning, comparative biology and taxonomic classification.</title>
        <authorList>
            <person name="Goeker M."/>
        </authorList>
    </citation>
    <scope>NUCLEOTIDE SEQUENCE [LARGE SCALE GENOMIC DNA]</scope>
    <source>
        <strain evidence="2 3">DSM 25350</strain>
    </source>
</reference>
<evidence type="ECO:0000313" key="3">
    <source>
        <dbReference type="Proteomes" id="UP000245790"/>
    </source>
</evidence>
<organism evidence="2 3">
    <name type="scientific">Pleionea mediterranea</name>
    <dbReference type="NCBI Taxonomy" id="523701"/>
    <lineage>
        <taxon>Bacteria</taxon>
        <taxon>Pseudomonadati</taxon>
        <taxon>Pseudomonadota</taxon>
        <taxon>Gammaproteobacteria</taxon>
        <taxon>Oceanospirillales</taxon>
        <taxon>Pleioneaceae</taxon>
        <taxon>Pleionea</taxon>
    </lineage>
</organism>
<feature type="chain" id="PRO_5016459237" description="Porin" evidence="1">
    <location>
        <begin position="23"/>
        <end position="406"/>
    </location>
</feature>
<dbReference type="AlphaFoldDB" id="A0A316FP94"/>
<name>A0A316FP94_9GAMM</name>